<name>A0AA47NUR1_MERPO</name>
<reference evidence="1" key="1">
    <citation type="journal article" date="2023" name="Front. Mar. Sci.">
        <title>A new Merluccius polli reference genome to investigate the effects of global change in West African waters.</title>
        <authorList>
            <person name="Mateo J.L."/>
            <person name="Blanco-Fernandez C."/>
            <person name="Garcia-Vazquez E."/>
            <person name="Machado-Schiaffino G."/>
        </authorList>
    </citation>
    <scope>NUCLEOTIDE SEQUENCE</scope>
    <source>
        <strain evidence="1">C29</strain>
        <tissue evidence="1">Fin</tissue>
    </source>
</reference>
<evidence type="ECO:0000313" key="1">
    <source>
        <dbReference type="EMBL" id="KAK0136897.1"/>
    </source>
</evidence>
<sequence>MQPSSRTSNVFTTQTSNENEFRTLAALFSNKQITASVSSTTALSITSTKRGSQVNWSEAIICQAIKAMKAKRLLKEHFSNEMKIGAAYMEKALSWPTIKSEDFGSLQTFFLFSERMLQYDKPTVHGRDECTIKP</sequence>
<dbReference type="Proteomes" id="UP001174136">
    <property type="component" value="Unassembled WGS sequence"/>
</dbReference>
<dbReference type="EMBL" id="JAOPHQ010005122">
    <property type="protein sequence ID" value="KAK0136897.1"/>
    <property type="molecule type" value="Genomic_DNA"/>
</dbReference>
<evidence type="ECO:0000313" key="2">
    <source>
        <dbReference type="Proteomes" id="UP001174136"/>
    </source>
</evidence>
<dbReference type="AlphaFoldDB" id="A0AA47NUR1"/>
<gene>
    <name evidence="1" type="ORF">N1851_026919</name>
</gene>
<organism evidence="1 2">
    <name type="scientific">Merluccius polli</name>
    <name type="common">Benguela hake</name>
    <name type="synonym">Merluccius cadenati</name>
    <dbReference type="NCBI Taxonomy" id="89951"/>
    <lineage>
        <taxon>Eukaryota</taxon>
        <taxon>Metazoa</taxon>
        <taxon>Chordata</taxon>
        <taxon>Craniata</taxon>
        <taxon>Vertebrata</taxon>
        <taxon>Euteleostomi</taxon>
        <taxon>Actinopterygii</taxon>
        <taxon>Neopterygii</taxon>
        <taxon>Teleostei</taxon>
        <taxon>Neoteleostei</taxon>
        <taxon>Acanthomorphata</taxon>
        <taxon>Zeiogadaria</taxon>
        <taxon>Gadariae</taxon>
        <taxon>Gadiformes</taxon>
        <taxon>Gadoidei</taxon>
        <taxon>Merlucciidae</taxon>
        <taxon>Merluccius</taxon>
    </lineage>
</organism>
<proteinExistence type="predicted"/>
<accession>A0AA47NUR1</accession>
<comment type="caution">
    <text evidence="1">The sequence shown here is derived from an EMBL/GenBank/DDBJ whole genome shotgun (WGS) entry which is preliminary data.</text>
</comment>
<keyword evidence="2" id="KW-1185">Reference proteome</keyword>
<protein>
    <submittedName>
        <fullName evidence="1">Uncharacterized protein</fullName>
    </submittedName>
</protein>